<dbReference type="InterPro" id="IPR011006">
    <property type="entry name" value="CheY-like_superfamily"/>
</dbReference>
<keyword evidence="2" id="KW-0067">ATP-binding</keyword>
<dbReference type="PROSITE" id="PS50110">
    <property type="entry name" value="RESPONSE_REGULATORY"/>
    <property type="match status" value="1"/>
</dbReference>
<evidence type="ECO:0000259" key="8">
    <source>
        <dbReference type="PROSITE" id="PS50045"/>
    </source>
</evidence>
<keyword evidence="7" id="KW-1133">Transmembrane helix</keyword>
<dbReference type="Pfam" id="PF02954">
    <property type="entry name" value="HTH_8"/>
    <property type="match status" value="1"/>
</dbReference>
<dbReference type="InterPro" id="IPR029151">
    <property type="entry name" value="Sensor-like_sf"/>
</dbReference>
<proteinExistence type="predicted"/>
<dbReference type="CDD" id="cd00009">
    <property type="entry name" value="AAA"/>
    <property type="match status" value="1"/>
</dbReference>
<dbReference type="Gene3D" id="3.40.50.2300">
    <property type="match status" value="1"/>
</dbReference>
<dbReference type="Gene3D" id="1.10.8.60">
    <property type="match status" value="1"/>
</dbReference>
<dbReference type="PROSITE" id="PS00675">
    <property type="entry name" value="SIGMA54_INTERACT_1"/>
    <property type="match status" value="1"/>
</dbReference>
<keyword evidence="7" id="KW-0472">Membrane</keyword>
<dbReference type="FunFam" id="3.40.50.300:FF:000006">
    <property type="entry name" value="DNA-binding transcriptional regulator NtrC"/>
    <property type="match status" value="1"/>
</dbReference>
<accession>A0A0P9PT05</accession>
<evidence type="ECO:0000256" key="1">
    <source>
        <dbReference type="ARBA" id="ARBA00022741"/>
    </source>
</evidence>
<comment type="caution">
    <text evidence="10">The sequence shown here is derived from an EMBL/GenBank/DDBJ whole genome shotgun (WGS) entry which is preliminary data.</text>
</comment>
<evidence type="ECO:0000256" key="6">
    <source>
        <dbReference type="PROSITE-ProRule" id="PRU00169"/>
    </source>
</evidence>
<evidence type="ECO:0000313" key="11">
    <source>
        <dbReference type="Proteomes" id="UP000050346"/>
    </source>
</evidence>
<dbReference type="SUPFAM" id="SSF103190">
    <property type="entry name" value="Sensory domain-like"/>
    <property type="match status" value="1"/>
</dbReference>
<dbReference type="InterPro" id="IPR009057">
    <property type="entry name" value="Homeodomain-like_sf"/>
</dbReference>
<dbReference type="PROSITE" id="PS00676">
    <property type="entry name" value="SIGMA54_INTERACT_2"/>
    <property type="match status" value="1"/>
</dbReference>
<evidence type="ECO:0000256" key="2">
    <source>
        <dbReference type="ARBA" id="ARBA00022840"/>
    </source>
</evidence>
<evidence type="ECO:0000313" key="10">
    <source>
        <dbReference type="EMBL" id="KPX17001.1"/>
    </source>
</evidence>
<dbReference type="Gene3D" id="6.10.250.3020">
    <property type="match status" value="1"/>
</dbReference>
<dbReference type="PROSITE" id="PS50045">
    <property type="entry name" value="SIGMA54_INTERACT_4"/>
    <property type="match status" value="1"/>
</dbReference>
<keyword evidence="5" id="KW-0804">Transcription</keyword>
<dbReference type="Proteomes" id="UP000050346">
    <property type="component" value="Unassembled WGS sequence"/>
</dbReference>
<dbReference type="InterPro" id="IPR003593">
    <property type="entry name" value="AAA+_ATPase"/>
</dbReference>
<evidence type="ECO:0000256" key="7">
    <source>
        <dbReference type="SAM" id="Phobius"/>
    </source>
</evidence>
<dbReference type="InterPro" id="IPR027417">
    <property type="entry name" value="P-loop_NTPase"/>
</dbReference>
<dbReference type="GO" id="GO:0000160">
    <property type="term" value="P:phosphorelay signal transduction system"/>
    <property type="evidence" value="ECO:0007669"/>
    <property type="project" value="InterPro"/>
</dbReference>
<protein>
    <submittedName>
        <fullName evidence="10">Sigma-54 dependent DNA-binding response regulator</fullName>
    </submittedName>
</protein>
<dbReference type="Gene3D" id="1.10.10.60">
    <property type="entry name" value="Homeodomain-like"/>
    <property type="match status" value="1"/>
</dbReference>
<dbReference type="Pfam" id="PF25601">
    <property type="entry name" value="AAA_lid_14"/>
    <property type="match status" value="1"/>
</dbReference>
<keyword evidence="3" id="KW-0805">Transcription regulation</keyword>
<dbReference type="Gene3D" id="3.30.450.20">
    <property type="entry name" value="PAS domain"/>
    <property type="match status" value="1"/>
</dbReference>
<dbReference type="PANTHER" id="PTHR32071:SF57">
    <property type="entry name" value="C4-DICARBOXYLATE TRANSPORT TRANSCRIPTIONAL REGULATORY PROTEIN DCTD"/>
    <property type="match status" value="1"/>
</dbReference>
<dbReference type="GO" id="GO:0005524">
    <property type="term" value="F:ATP binding"/>
    <property type="evidence" value="ECO:0007669"/>
    <property type="project" value="UniProtKB-KW"/>
</dbReference>
<dbReference type="InterPro" id="IPR025943">
    <property type="entry name" value="Sigma_54_int_dom_ATP-bd_2"/>
</dbReference>
<dbReference type="Gene3D" id="3.40.50.300">
    <property type="entry name" value="P-loop containing nucleotide triphosphate hydrolases"/>
    <property type="match status" value="1"/>
</dbReference>
<dbReference type="PRINTS" id="PR01590">
    <property type="entry name" value="HTHFIS"/>
</dbReference>
<dbReference type="InterPro" id="IPR001789">
    <property type="entry name" value="Sig_transdc_resp-reg_receiver"/>
</dbReference>
<feature type="transmembrane region" description="Helical" evidence="7">
    <location>
        <begin position="40"/>
        <end position="60"/>
    </location>
</feature>
<dbReference type="InterPro" id="IPR058031">
    <property type="entry name" value="AAA_lid_NorR"/>
</dbReference>
<reference evidence="10 11" key="1">
    <citation type="submission" date="2015-09" db="EMBL/GenBank/DDBJ databases">
        <title>Genome announcement of multiple Pseudomonas syringae strains.</title>
        <authorList>
            <person name="Thakur S."/>
            <person name="Wang P.W."/>
            <person name="Gong Y."/>
            <person name="Weir B.S."/>
            <person name="Guttman D.S."/>
        </authorList>
    </citation>
    <scope>NUCLEOTIDE SEQUENCE [LARGE SCALE GENOMIC DNA]</scope>
    <source>
        <strain evidence="10 11">ICMP9150</strain>
    </source>
</reference>
<dbReference type="InterPro" id="IPR025944">
    <property type="entry name" value="Sigma_54_int_dom_CS"/>
</dbReference>
<evidence type="ECO:0000256" key="4">
    <source>
        <dbReference type="ARBA" id="ARBA00023125"/>
    </source>
</evidence>
<dbReference type="SMART" id="SM00382">
    <property type="entry name" value="AAA"/>
    <property type="match status" value="1"/>
</dbReference>
<keyword evidence="4 10" id="KW-0238">DNA-binding</keyword>
<dbReference type="SUPFAM" id="SSF52540">
    <property type="entry name" value="P-loop containing nucleoside triphosphate hydrolases"/>
    <property type="match status" value="1"/>
</dbReference>
<gene>
    <name evidence="10" type="ORF">ALO71_04371</name>
</gene>
<dbReference type="EMBL" id="LJQG01000222">
    <property type="protein sequence ID" value="KPX17001.1"/>
    <property type="molecule type" value="Genomic_DNA"/>
</dbReference>
<dbReference type="Pfam" id="PF00072">
    <property type="entry name" value="Response_reg"/>
    <property type="match status" value="1"/>
</dbReference>
<dbReference type="PATRIC" id="fig|235272.12.peg.969"/>
<comment type="caution">
    <text evidence="6">Lacks conserved residue(s) required for the propagation of feature annotation.</text>
</comment>
<dbReference type="InterPro" id="IPR002078">
    <property type="entry name" value="Sigma_54_int"/>
</dbReference>
<dbReference type="SUPFAM" id="SSF52172">
    <property type="entry name" value="CheY-like"/>
    <property type="match status" value="1"/>
</dbReference>
<dbReference type="SUPFAM" id="SSF46689">
    <property type="entry name" value="Homeodomain-like"/>
    <property type="match status" value="1"/>
</dbReference>
<organism evidence="10 11">
    <name type="scientific">Pseudomonas amygdali pv. dendropanacis</name>
    <dbReference type="NCBI Taxonomy" id="235272"/>
    <lineage>
        <taxon>Bacteria</taxon>
        <taxon>Pseudomonadati</taxon>
        <taxon>Pseudomonadota</taxon>
        <taxon>Gammaproteobacteria</taxon>
        <taxon>Pseudomonadales</taxon>
        <taxon>Pseudomonadaceae</taxon>
        <taxon>Pseudomonas</taxon>
        <taxon>Pseudomonas amygdali</taxon>
    </lineage>
</organism>
<keyword evidence="7" id="KW-0812">Transmembrane</keyword>
<feature type="domain" description="Response regulatory" evidence="9">
    <location>
        <begin position="105"/>
        <end position="252"/>
    </location>
</feature>
<keyword evidence="1" id="KW-0547">Nucleotide-binding</keyword>
<feature type="domain" description="Sigma-54 factor interaction" evidence="8">
    <location>
        <begin position="278"/>
        <end position="507"/>
    </location>
</feature>
<sequence length="572" mass="64116">MPAHSRAAVRFRTTVMKCDPTLYRAAPPSLAVKPRLIRQLFLPPLILMLMIGLGYIAYLISEHSGIKSLRETGERQLELHARTVESEISKYTYLPSVLELESSVSQLLNEPSPELQQQVNRYLEGMNRRSRSRAIYVMDTTGRVLATSNWRDSDSYQGEDLSFRAYFQDAVRGLPGRFYGIGTTTGESGYYLAHGLELLSRLKARDSSLPVVLITGHGDITMAVNAMRDGAYDFMEKPFSPERLVDVTRRALEQRGLAREVWALRKQLAERDSLEGRIIGRSPAMQNLRALITNVADTSANVLIEGETGTGKELVARCLHDFSRRKDSQFVALNCGGLAESLFESEIFGHEANAFTGAGKRRIGKIEHAHNGTLFLDEVESMPVNLQIKLLRVLQERTLERLGSNQSVAVDCRVIAATKSDLNALSKTSQFRSDLYYRLNVVTLELPPLRERREDILQLFEHFLQLSSLRFDREPPTLDRQTSSSLMSHDWPGNVRELRNVAERFALGLPAFKQAGTVSENQSLGFAEAVEAFERSLLSEALQRSGGNLSQASQELGMAKTTLFDKVKKYGL</sequence>
<dbReference type="PROSITE" id="PS00688">
    <property type="entry name" value="SIGMA54_INTERACT_3"/>
    <property type="match status" value="1"/>
</dbReference>
<evidence type="ECO:0000256" key="5">
    <source>
        <dbReference type="ARBA" id="ARBA00023163"/>
    </source>
</evidence>
<dbReference type="GO" id="GO:0043565">
    <property type="term" value="F:sequence-specific DNA binding"/>
    <property type="evidence" value="ECO:0007669"/>
    <property type="project" value="InterPro"/>
</dbReference>
<evidence type="ECO:0000259" key="9">
    <source>
        <dbReference type="PROSITE" id="PS50110"/>
    </source>
</evidence>
<dbReference type="InterPro" id="IPR025662">
    <property type="entry name" value="Sigma_54_int_dom_ATP-bd_1"/>
</dbReference>
<evidence type="ECO:0000256" key="3">
    <source>
        <dbReference type="ARBA" id="ARBA00023015"/>
    </source>
</evidence>
<name>A0A0P9PT05_PSEA0</name>
<dbReference type="InterPro" id="IPR002197">
    <property type="entry name" value="HTH_Fis"/>
</dbReference>
<dbReference type="PANTHER" id="PTHR32071">
    <property type="entry name" value="TRANSCRIPTIONAL REGULATORY PROTEIN"/>
    <property type="match status" value="1"/>
</dbReference>
<dbReference type="AlphaFoldDB" id="A0A0P9PT05"/>
<dbReference type="Pfam" id="PF00158">
    <property type="entry name" value="Sigma54_activat"/>
    <property type="match status" value="1"/>
</dbReference>
<dbReference type="GO" id="GO:0006355">
    <property type="term" value="P:regulation of DNA-templated transcription"/>
    <property type="evidence" value="ECO:0007669"/>
    <property type="project" value="InterPro"/>
</dbReference>